<dbReference type="GO" id="GO:0003677">
    <property type="term" value="F:DNA binding"/>
    <property type="evidence" value="ECO:0007669"/>
    <property type="project" value="InterPro"/>
</dbReference>
<dbReference type="RefSeq" id="WP_146438981.1">
    <property type="nucleotide sequence ID" value="NZ_SJPL01000001.1"/>
</dbReference>
<organism evidence="2 3">
    <name type="scientific">Crateriforma conspicua</name>
    <dbReference type="NCBI Taxonomy" id="2527996"/>
    <lineage>
        <taxon>Bacteria</taxon>
        <taxon>Pseudomonadati</taxon>
        <taxon>Planctomycetota</taxon>
        <taxon>Planctomycetia</taxon>
        <taxon>Planctomycetales</taxon>
        <taxon>Planctomycetaceae</taxon>
        <taxon>Crateriforma</taxon>
    </lineage>
</organism>
<proteinExistence type="predicted"/>
<sequence length="388" mass="44843">MPRPKRSEQFDPGEVCIVHVVQRCVRRAFLAGVDRESGKDYSFRKEWIRRRMEALASVFAVDVLSYAVMSNHMHQILRNRPDVCCRWSDEDVAIRWLRVFPGRRLEEHLAEPTENDVQTLVRDKERLAEIRKRLADISWFMRALSEPIARMANKQDDCTGRFWEGRFKCQRIVDEAGLLACSIYVDLNPVRAAMAESPEQTPHTSVYDRVKACQGAKLDSAAFDLRPIPTDETGTKIRDTPVDELRQERKKKRQNPTCRKILRDGWLSPLTLLPDKLSDEPEVHTGGVRSSDKGFLNMTWKDYWELLRWTARRSVEETNLKVPASLRKTLQALGIDLSMWRDLVWNWQKYFGNSVCVGHPESIKQHAAETGHHHHRGQASVKSCFAPG</sequence>
<dbReference type="InterPro" id="IPR036515">
    <property type="entry name" value="Transposase_17_sf"/>
</dbReference>
<accession>A0A5C5Y409</accession>
<dbReference type="OrthoDB" id="237465at2"/>
<evidence type="ECO:0008006" key="4">
    <source>
        <dbReference type="Google" id="ProtNLM"/>
    </source>
</evidence>
<dbReference type="Proteomes" id="UP000317238">
    <property type="component" value="Unassembled WGS sequence"/>
</dbReference>
<dbReference type="EMBL" id="SJPL01000001">
    <property type="protein sequence ID" value="TWT69688.1"/>
    <property type="molecule type" value="Genomic_DNA"/>
</dbReference>
<comment type="caution">
    <text evidence="2">The sequence shown here is derived from an EMBL/GenBank/DDBJ whole genome shotgun (WGS) entry which is preliminary data.</text>
</comment>
<name>A0A5C5Y409_9PLAN</name>
<dbReference type="PANTHER" id="PTHR34322:SF2">
    <property type="entry name" value="TRANSPOSASE IS200-LIKE DOMAIN-CONTAINING PROTEIN"/>
    <property type="match status" value="1"/>
</dbReference>
<dbReference type="PANTHER" id="PTHR34322">
    <property type="entry name" value="TRANSPOSASE, Y1_TNP DOMAIN-CONTAINING"/>
    <property type="match status" value="1"/>
</dbReference>
<keyword evidence="3" id="KW-1185">Reference proteome</keyword>
<dbReference type="Gene3D" id="3.30.70.1290">
    <property type="entry name" value="Transposase IS200-like"/>
    <property type="match status" value="1"/>
</dbReference>
<feature type="region of interest" description="Disordered" evidence="1">
    <location>
        <begin position="366"/>
        <end position="388"/>
    </location>
</feature>
<evidence type="ECO:0000313" key="3">
    <source>
        <dbReference type="Proteomes" id="UP000317238"/>
    </source>
</evidence>
<gene>
    <name evidence="2" type="ORF">Pan14r_19790</name>
</gene>
<evidence type="ECO:0000256" key="1">
    <source>
        <dbReference type="SAM" id="MobiDB-lite"/>
    </source>
</evidence>
<dbReference type="SUPFAM" id="SSF143422">
    <property type="entry name" value="Transposase IS200-like"/>
    <property type="match status" value="1"/>
</dbReference>
<dbReference type="GO" id="GO:0006313">
    <property type="term" value="P:DNA transposition"/>
    <property type="evidence" value="ECO:0007669"/>
    <property type="project" value="InterPro"/>
</dbReference>
<protein>
    <recommendedName>
        <fullName evidence="4">Transposase IS200-like domain-containing protein</fullName>
    </recommendedName>
</protein>
<reference evidence="2 3" key="1">
    <citation type="submission" date="2019-02" db="EMBL/GenBank/DDBJ databases">
        <title>Deep-cultivation of Planctomycetes and their phenomic and genomic characterization uncovers novel biology.</title>
        <authorList>
            <person name="Wiegand S."/>
            <person name="Jogler M."/>
            <person name="Boedeker C."/>
            <person name="Pinto D."/>
            <person name="Vollmers J."/>
            <person name="Rivas-Marin E."/>
            <person name="Kohn T."/>
            <person name="Peeters S.H."/>
            <person name="Heuer A."/>
            <person name="Rast P."/>
            <person name="Oberbeckmann S."/>
            <person name="Bunk B."/>
            <person name="Jeske O."/>
            <person name="Meyerdierks A."/>
            <person name="Storesund J.E."/>
            <person name="Kallscheuer N."/>
            <person name="Luecker S."/>
            <person name="Lage O.M."/>
            <person name="Pohl T."/>
            <person name="Merkel B.J."/>
            <person name="Hornburger P."/>
            <person name="Mueller R.-W."/>
            <person name="Bruemmer F."/>
            <person name="Labrenz M."/>
            <person name="Spormann A.M."/>
            <person name="Op Den Camp H."/>
            <person name="Overmann J."/>
            <person name="Amann R."/>
            <person name="Jetten M.S.M."/>
            <person name="Mascher T."/>
            <person name="Medema M.H."/>
            <person name="Devos D.P."/>
            <person name="Kaster A.-K."/>
            <person name="Ovreas L."/>
            <person name="Rohde M."/>
            <person name="Galperin M.Y."/>
            <person name="Jogler C."/>
        </authorList>
    </citation>
    <scope>NUCLEOTIDE SEQUENCE [LARGE SCALE GENOMIC DNA]</scope>
    <source>
        <strain evidence="2 3">Pan14r</strain>
    </source>
</reference>
<evidence type="ECO:0000313" key="2">
    <source>
        <dbReference type="EMBL" id="TWT69688.1"/>
    </source>
</evidence>
<dbReference type="AlphaFoldDB" id="A0A5C5Y409"/>
<dbReference type="GO" id="GO:0004803">
    <property type="term" value="F:transposase activity"/>
    <property type="evidence" value="ECO:0007669"/>
    <property type="project" value="InterPro"/>
</dbReference>